<proteinExistence type="inferred from homology"/>
<dbReference type="Gene3D" id="3.30.160.70">
    <property type="entry name" value="Methylated DNA-protein cysteine methyltransferase domain"/>
    <property type="match status" value="1"/>
</dbReference>
<dbReference type="CDD" id="cd06445">
    <property type="entry name" value="ATase"/>
    <property type="match status" value="1"/>
</dbReference>
<dbReference type="Pfam" id="PF01035">
    <property type="entry name" value="DNA_binding_1"/>
    <property type="match status" value="1"/>
</dbReference>
<dbReference type="InterPro" id="IPR023546">
    <property type="entry name" value="MGMT"/>
</dbReference>
<dbReference type="InterPro" id="IPR036217">
    <property type="entry name" value="MethylDNA_cys_MeTrfase_DNAb"/>
</dbReference>
<evidence type="ECO:0000256" key="8">
    <source>
        <dbReference type="ARBA" id="ARBA00023204"/>
    </source>
</evidence>
<dbReference type="InterPro" id="IPR036631">
    <property type="entry name" value="MGMT_N_sf"/>
</dbReference>
<dbReference type="NCBIfam" id="TIGR00589">
    <property type="entry name" value="ogt"/>
    <property type="match status" value="1"/>
</dbReference>
<evidence type="ECO:0000256" key="2">
    <source>
        <dbReference type="ARBA" id="ARBA00008711"/>
    </source>
</evidence>
<organism evidence="12">
    <name type="scientific">marine metagenome</name>
    <dbReference type="NCBI Taxonomy" id="408172"/>
    <lineage>
        <taxon>unclassified sequences</taxon>
        <taxon>metagenomes</taxon>
        <taxon>ecological metagenomes</taxon>
    </lineage>
</organism>
<reference evidence="12" key="1">
    <citation type="submission" date="2018-05" db="EMBL/GenBank/DDBJ databases">
        <authorList>
            <person name="Lanie J.A."/>
            <person name="Ng W.-L."/>
            <person name="Kazmierczak K.M."/>
            <person name="Andrzejewski T.M."/>
            <person name="Davidsen T.M."/>
            <person name="Wayne K.J."/>
            <person name="Tettelin H."/>
            <person name="Glass J.I."/>
            <person name="Rusch D."/>
            <person name="Podicherti R."/>
            <person name="Tsui H.-C.T."/>
            <person name="Winkler M.E."/>
        </authorList>
    </citation>
    <scope>NUCLEOTIDE SEQUENCE</scope>
</reference>
<dbReference type="InterPro" id="IPR008332">
    <property type="entry name" value="MethylG_MeTrfase_N"/>
</dbReference>
<evidence type="ECO:0000313" key="12">
    <source>
        <dbReference type="EMBL" id="SUZ81601.1"/>
    </source>
</evidence>
<accession>A0A381QQH5</accession>
<evidence type="ECO:0000259" key="10">
    <source>
        <dbReference type="Pfam" id="PF01035"/>
    </source>
</evidence>
<dbReference type="InterPro" id="IPR001497">
    <property type="entry name" value="MethylDNA_cys_MeTrfase_AS"/>
</dbReference>
<comment type="catalytic activity">
    <reaction evidence="1">
        <text>a 4-O-methyl-thymidine in DNA + L-cysteinyl-[protein] = a thymidine in DNA + S-methyl-L-cysteinyl-[protein]</text>
        <dbReference type="Rhea" id="RHEA:53428"/>
        <dbReference type="Rhea" id="RHEA-COMP:10131"/>
        <dbReference type="Rhea" id="RHEA-COMP:10132"/>
        <dbReference type="Rhea" id="RHEA-COMP:13555"/>
        <dbReference type="Rhea" id="RHEA-COMP:13556"/>
        <dbReference type="ChEBI" id="CHEBI:29950"/>
        <dbReference type="ChEBI" id="CHEBI:82612"/>
        <dbReference type="ChEBI" id="CHEBI:137386"/>
        <dbReference type="ChEBI" id="CHEBI:137387"/>
        <dbReference type="EC" id="2.1.1.63"/>
    </reaction>
</comment>
<dbReference type="AlphaFoldDB" id="A0A381QQH5"/>
<feature type="domain" description="Methylguanine DNA methyltransferase ribonuclease-like" evidence="11">
    <location>
        <begin position="29"/>
        <end position="104"/>
    </location>
</feature>
<evidence type="ECO:0000256" key="4">
    <source>
        <dbReference type="ARBA" id="ARBA00022490"/>
    </source>
</evidence>
<dbReference type="GO" id="GO:0003908">
    <property type="term" value="F:methylated-DNA-[protein]-cysteine S-methyltransferase activity"/>
    <property type="evidence" value="ECO:0007669"/>
    <property type="project" value="UniProtKB-EC"/>
</dbReference>
<evidence type="ECO:0000259" key="11">
    <source>
        <dbReference type="Pfam" id="PF02870"/>
    </source>
</evidence>
<dbReference type="InterPro" id="IPR014048">
    <property type="entry name" value="MethylDNA_cys_MeTrfase_DNA-bd"/>
</dbReference>
<protein>
    <recommendedName>
        <fullName evidence="3">methylated-DNA--[protein]-cysteine S-methyltransferase</fullName>
        <ecNumber evidence="3">2.1.1.63</ecNumber>
    </recommendedName>
</protein>
<name>A0A381QQH5_9ZZZZ</name>
<feature type="domain" description="Methylated-DNA-[protein]-cysteine S-methyltransferase DNA binding" evidence="10">
    <location>
        <begin position="109"/>
        <end position="188"/>
    </location>
</feature>
<keyword evidence="4" id="KW-0963">Cytoplasm</keyword>
<keyword evidence="5" id="KW-0489">Methyltransferase</keyword>
<comment type="catalytic activity">
    <reaction evidence="9">
        <text>a 6-O-methyl-2'-deoxyguanosine in DNA + L-cysteinyl-[protein] = S-methyl-L-cysteinyl-[protein] + a 2'-deoxyguanosine in DNA</text>
        <dbReference type="Rhea" id="RHEA:24000"/>
        <dbReference type="Rhea" id="RHEA-COMP:10131"/>
        <dbReference type="Rhea" id="RHEA-COMP:10132"/>
        <dbReference type="Rhea" id="RHEA-COMP:11367"/>
        <dbReference type="Rhea" id="RHEA-COMP:11368"/>
        <dbReference type="ChEBI" id="CHEBI:29950"/>
        <dbReference type="ChEBI" id="CHEBI:82612"/>
        <dbReference type="ChEBI" id="CHEBI:85445"/>
        <dbReference type="ChEBI" id="CHEBI:85448"/>
        <dbReference type="EC" id="2.1.1.63"/>
    </reaction>
</comment>
<keyword evidence="7" id="KW-0227">DNA damage</keyword>
<dbReference type="PROSITE" id="PS00374">
    <property type="entry name" value="MGMT"/>
    <property type="match status" value="1"/>
</dbReference>
<dbReference type="GO" id="GO:0032259">
    <property type="term" value="P:methylation"/>
    <property type="evidence" value="ECO:0007669"/>
    <property type="project" value="UniProtKB-KW"/>
</dbReference>
<dbReference type="InterPro" id="IPR036388">
    <property type="entry name" value="WH-like_DNA-bd_sf"/>
</dbReference>
<dbReference type="Gene3D" id="1.10.10.10">
    <property type="entry name" value="Winged helix-like DNA-binding domain superfamily/Winged helix DNA-binding domain"/>
    <property type="match status" value="1"/>
</dbReference>
<dbReference type="SUPFAM" id="SSF53155">
    <property type="entry name" value="Methylated DNA-protein cysteine methyltransferase domain"/>
    <property type="match status" value="1"/>
</dbReference>
<dbReference type="PANTHER" id="PTHR10815">
    <property type="entry name" value="METHYLATED-DNA--PROTEIN-CYSTEINE METHYLTRANSFERASE"/>
    <property type="match status" value="1"/>
</dbReference>
<evidence type="ECO:0000256" key="1">
    <source>
        <dbReference type="ARBA" id="ARBA00001286"/>
    </source>
</evidence>
<dbReference type="EC" id="2.1.1.63" evidence="3"/>
<dbReference type="FunFam" id="1.10.10.10:FF:000214">
    <property type="entry name" value="Methylated-DNA--protein-cysteine methyltransferase"/>
    <property type="match status" value="1"/>
</dbReference>
<keyword evidence="8" id="KW-0234">DNA repair</keyword>
<evidence type="ECO:0000256" key="7">
    <source>
        <dbReference type="ARBA" id="ARBA00022763"/>
    </source>
</evidence>
<keyword evidence="6" id="KW-0808">Transferase</keyword>
<dbReference type="SUPFAM" id="SSF46767">
    <property type="entry name" value="Methylated DNA-protein cysteine methyltransferase, C-terminal domain"/>
    <property type="match status" value="1"/>
</dbReference>
<gene>
    <name evidence="12" type="ORF">METZ01_LOCUS34455</name>
</gene>
<dbReference type="PANTHER" id="PTHR10815:SF13">
    <property type="entry name" value="METHYLATED-DNA--PROTEIN-CYSTEINE METHYLTRANSFERASE"/>
    <property type="match status" value="1"/>
</dbReference>
<dbReference type="GO" id="GO:0006281">
    <property type="term" value="P:DNA repair"/>
    <property type="evidence" value="ECO:0007669"/>
    <property type="project" value="UniProtKB-KW"/>
</dbReference>
<dbReference type="EMBL" id="UINC01001474">
    <property type="protein sequence ID" value="SUZ81601.1"/>
    <property type="molecule type" value="Genomic_DNA"/>
</dbReference>
<evidence type="ECO:0000256" key="9">
    <source>
        <dbReference type="ARBA" id="ARBA00049348"/>
    </source>
</evidence>
<evidence type="ECO:0000256" key="3">
    <source>
        <dbReference type="ARBA" id="ARBA00011918"/>
    </source>
</evidence>
<sequence length="190" mass="21629">MLFLFLKVLNFKEMTNNYRYIPLEIPVSYTVFKNPIGLTGLIASSTGLLRIIYKLSNENSMENYLAQSTHGKATKSPSEFKELIKQFLKYFKGNLKRFDFPLDLSLGTPFQQKVWKKLTTIPYGKTRSYKWIASAINNPQASRAVGNANGRNPLAILIPCHRVIRENGELGGYTGGIYIKRFLLNLEQAN</sequence>
<comment type="similarity">
    <text evidence="2">Belongs to the MGMT family.</text>
</comment>
<dbReference type="Pfam" id="PF02870">
    <property type="entry name" value="Methyltransf_1N"/>
    <property type="match status" value="1"/>
</dbReference>
<dbReference type="HAMAP" id="MF_00772">
    <property type="entry name" value="OGT"/>
    <property type="match status" value="1"/>
</dbReference>
<evidence type="ECO:0000256" key="5">
    <source>
        <dbReference type="ARBA" id="ARBA00022603"/>
    </source>
</evidence>
<evidence type="ECO:0000256" key="6">
    <source>
        <dbReference type="ARBA" id="ARBA00022679"/>
    </source>
</evidence>